<organism evidence="1 2">
    <name type="scientific">Cichorium intybus</name>
    <name type="common">Chicory</name>
    <dbReference type="NCBI Taxonomy" id="13427"/>
    <lineage>
        <taxon>Eukaryota</taxon>
        <taxon>Viridiplantae</taxon>
        <taxon>Streptophyta</taxon>
        <taxon>Embryophyta</taxon>
        <taxon>Tracheophyta</taxon>
        <taxon>Spermatophyta</taxon>
        <taxon>Magnoliopsida</taxon>
        <taxon>eudicotyledons</taxon>
        <taxon>Gunneridae</taxon>
        <taxon>Pentapetalae</taxon>
        <taxon>asterids</taxon>
        <taxon>campanulids</taxon>
        <taxon>Asterales</taxon>
        <taxon>Asteraceae</taxon>
        <taxon>Cichorioideae</taxon>
        <taxon>Cichorieae</taxon>
        <taxon>Cichoriinae</taxon>
        <taxon>Cichorium</taxon>
    </lineage>
</organism>
<dbReference type="EMBL" id="CM042013">
    <property type="protein sequence ID" value="KAI3736847.1"/>
    <property type="molecule type" value="Genomic_DNA"/>
</dbReference>
<protein>
    <submittedName>
        <fullName evidence="1">Uncharacterized protein</fullName>
    </submittedName>
</protein>
<accession>A0ACB9CRE8</accession>
<evidence type="ECO:0000313" key="2">
    <source>
        <dbReference type="Proteomes" id="UP001055811"/>
    </source>
</evidence>
<sequence length="142" mass="16561">MVNNEIFDVSIQHNDAKVLPYLKFQHYLEETKSTFLKAIYSFFRKTKMTTAVPPPSRTKVLSLFRSFLRSARQIPDYNIREYTKRRTIDAFKENKTLSNPSLVAAAFADGNYQLQVAKRQALVYAFYSPKVKSIMDIEHRSI</sequence>
<reference evidence="2" key="1">
    <citation type="journal article" date="2022" name="Mol. Ecol. Resour.">
        <title>The genomes of chicory, endive, great burdock and yacon provide insights into Asteraceae palaeo-polyploidization history and plant inulin production.</title>
        <authorList>
            <person name="Fan W."/>
            <person name="Wang S."/>
            <person name="Wang H."/>
            <person name="Wang A."/>
            <person name="Jiang F."/>
            <person name="Liu H."/>
            <person name="Zhao H."/>
            <person name="Xu D."/>
            <person name="Zhang Y."/>
        </authorList>
    </citation>
    <scope>NUCLEOTIDE SEQUENCE [LARGE SCALE GENOMIC DNA]</scope>
    <source>
        <strain evidence="2">cv. Punajuju</strain>
    </source>
</reference>
<proteinExistence type="predicted"/>
<keyword evidence="2" id="KW-1185">Reference proteome</keyword>
<dbReference type="Proteomes" id="UP001055811">
    <property type="component" value="Linkage Group LG05"/>
</dbReference>
<comment type="caution">
    <text evidence="1">The sequence shown here is derived from an EMBL/GenBank/DDBJ whole genome shotgun (WGS) entry which is preliminary data.</text>
</comment>
<reference evidence="1 2" key="2">
    <citation type="journal article" date="2022" name="Mol. Ecol. Resour.">
        <title>The genomes of chicory, endive, great burdock and yacon provide insights into Asteraceae paleo-polyploidization history and plant inulin production.</title>
        <authorList>
            <person name="Fan W."/>
            <person name="Wang S."/>
            <person name="Wang H."/>
            <person name="Wang A."/>
            <person name="Jiang F."/>
            <person name="Liu H."/>
            <person name="Zhao H."/>
            <person name="Xu D."/>
            <person name="Zhang Y."/>
        </authorList>
    </citation>
    <scope>NUCLEOTIDE SEQUENCE [LARGE SCALE GENOMIC DNA]</scope>
    <source>
        <strain evidence="2">cv. Punajuju</strain>
        <tissue evidence="1">Leaves</tissue>
    </source>
</reference>
<name>A0ACB9CRE8_CICIN</name>
<evidence type="ECO:0000313" key="1">
    <source>
        <dbReference type="EMBL" id="KAI3736847.1"/>
    </source>
</evidence>
<gene>
    <name evidence="1" type="ORF">L2E82_26834</name>
</gene>